<dbReference type="InterPro" id="IPR011055">
    <property type="entry name" value="Dup_hybrid_motif"/>
</dbReference>
<dbReference type="InterPro" id="IPR016047">
    <property type="entry name" value="M23ase_b-sheet_dom"/>
</dbReference>
<feature type="domain" description="M23ase beta-sheet core" evidence="1">
    <location>
        <begin position="42"/>
        <end position="99"/>
    </location>
</feature>
<sequence>MIFTILLLFSDDKTPPYYIFPIQPGQQNHLSGSMGELRGSHFHGGIDIKTGGVEGLPVYAAADGYVYRIKVSPVGYGNALYMKHPNGTITVYGHLKDFNPEIARYILDNQYQKESFSIELFPSSSQFAFKKGEQIALSGNSGSSGGPHLHFEIRDANEAPMNPLKFGFKEVVDNIPPSVSQIAIVPLDAESRVFGKYETYRSGIVGLGRGKYQLDQKVKASGSIGIEFTGFDQANYNYNKNGINKVELEVNGTLVYTHDIYKVPFSHNRYMHVFTDYEVWLHKRQKSQRCYQADGNRLPIFPRPDLKGKIHVQEGQSYQVTLKLYDSFDNQSTVKFELEGSQVMPISYRPSLGISVEDNYLIVNTQEDKNTVESCFYVQHFEEGQLPSYSNQQYQTYIWDLRKGLPDSVRVGDQMFYTHFKSTVPSQQAFHYFHKDVEIAFAHNSLFDTLYLQHQLAQDTLTVNQADIPLFRSIEITWKNPPLDRGQKYAGVYYINRHNRLSFISKQWKGNNISFKTIELGRFTIDYDSIPPQIRMLRKSASQVRFKIEDPKSGIDSYRATLDGKWLLMHYDAKRDLLWSERKDKTQPLQGLFQLEVKDKQGNRKVFEKRF</sequence>
<proteinExistence type="predicted"/>
<name>A0AAW9S484_9BACT</name>
<gene>
    <name evidence="2" type="ORF">AAG747_08300</name>
</gene>
<comment type="caution">
    <text evidence="2">The sequence shown here is derived from an EMBL/GenBank/DDBJ whole genome shotgun (WGS) entry which is preliminary data.</text>
</comment>
<keyword evidence="2" id="KW-0378">Hydrolase</keyword>
<accession>A0AAW9S484</accession>
<dbReference type="AlphaFoldDB" id="A0AAW9S484"/>
<evidence type="ECO:0000313" key="3">
    <source>
        <dbReference type="Proteomes" id="UP001403385"/>
    </source>
</evidence>
<dbReference type="PANTHER" id="PTHR21666:SF270">
    <property type="entry name" value="MUREIN HYDROLASE ACTIVATOR ENVC"/>
    <property type="match status" value="1"/>
</dbReference>
<dbReference type="InterPro" id="IPR050570">
    <property type="entry name" value="Cell_wall_metabolism_enzyme"/>
</dbReference>
<evidence type="ECO:0000313" key="2">
    <source>
        <dbReference type="EMBL" id="MEN7547906.1"/>
    </source>
</evidence>
<dbReference type="GO" id="GO:0004222">
    <property type="term" value="F:metalloendopeptidase activity"/>
    <property type="evidence" value="ECO:0007669"/>
    <property type="project" value="TreeGrafter"/>
</dbReference>
<dbReference type="SUPFAM" id="SSF51261">
    <property type="entry name" value="Duplicated hybrid motif"/>
    <property type="match status" value="2"/>
</dbReference>
<dbReference type="EC" id="3.4.24.-" evidence="2"/>
<dbReference type="Proteomes" id="UP001403385">
    <property type="component" value="Unassembled WGS sequence"/>
</dbReference>
<dbReference type="EMBL" id="JBDKWZ010000004">
    <property type="protein sequence ID" value="MEN7547906.1"/>
    <property type="molecule type" value="Genomic_DNA"/>
</dbReference>
<dbReference type="Gene3D" id="2.70.70.10">
    <property type="entry name" value="Glucose Permease (Domain IIA)"/>
    <property type="match status" value="1"/>
</dbReference>
<dbReference type="PANTHER" id="PTHR21666">
    <property type="entry name" value="PEPTIDASE-RELATED"/>
    <property type="match status" value="1"/>
</dbReference>
<protein>
    <submittedName>
        <fullName evidence="2">M23 family metallopeptidase</fullName>
        <ecNumber evidence="2">3.4.24.-</ecNumber>
    </submittedName>
</protein>
<keyword evidence="3" id="KW-1185">Reference proteome</keyword>
<reference evidence="2 3" key="1">
    <citation type="submission" date="2024-04" db="EMBL/GenBank/DDBJ databases">
        <title>Novel genus in family Flammeovirgaceae.</title>
        <authorList>
            <person name="Nguyen T.H."/>
            <person name="Vuong T.Q."/>
            <person name="Le H."/>
            <person name="Kim S.-G."/>
        </authorList>
    </citation>
    <scope>NUCLEOTIDE SEQUENCE [LARGE SCALE GENOMIC DNA]</scope>
    <source>
        <strain evidence="2 3">JCM 23209</strain>
    </source>
</reference>
<organism evidence="2 3">
    <name type="scientific">Rapidithrix thailandica</name>
    <dbReference type="NCBI Taxonomy" id="413964"/>
    <lineage>
        <taxon>Bacteria</taxon>
        <taxon>Pseudomonadati</taxon>
        <taxon>Bacteroidota</taxon>
        <taxon>Cytophagia</taxon>
        <taxon>Cytophagales</taxon>
        <taxon>Flammeovirgaceae</taxon>
        <taxon>Rapidithrix</taxon>
    </lineage>
</organism>
<evidence type="ECO:0000259" key="1">
    <source>
        <dbReference type="Pfam" id="PF01551"/>
    </source>
</evidence>
<dbReference type="Pfam" id="PF01551">
    <property type="entry name" value="Peptidase_M23"/>
    <property type="match status" value="1"/>
</dbReference>
<dbReference type="CDD" id="cd12797">
    <property type="entry name" value="M23_peptidase"/>
    <property type="match status" value="1"/>
</dbReference>